<name>U6LIT0_9EIME</name>
<dbReference type="AlphaFoldDB" id="U6LIT0"/>
<evidence type="ECO:0000256" key="1">
    <source>
        <dbReference type="SAM" id="MobiDB-lite"/>
    </source>
</evidence>
<accession>U6LIT0</accession>
<organism evidence="2 3">
    <name type="scientific">Eimeria brunetti</name>
    <dbReference type="NCBI Taxonomy" id="51314"/>
    <lineage>
        <taxon>Eukaryota</taxon>
        <taxon>Sar</taxon>
        <taxon>Alveolata</taxon>
        <taxon>Apicomplexa</taxon>
        <taxon>Conoidasida</taxon>
        <taxon>Coccidia</taxon>
        <taxon>Eucoccidiorida</taxon>
        <taxon>Eimeriorina</taxon>
        <taxon>Eimeriidae</taxon>
        <taxon>Eimeria</taxon>
    </lineage>
</organism>
<dbReference type="VEuPathDB" id="ToxoDB:EBH_0030740"/>
<sequence>MNAHLQQVNTLLLEQKAVLMQQEKEHQQAIIQRRKVAKWEGSAKGLAQPGEAQDPQNLLTPRMSYEHQLTDDMLKRLLEKVFSAADEENAGKHKVACSIARLQHCYLLVRWASQGGNLFNFSPVLKNILRDGLSMDLFWSNVKRKATADAMALLFREELDETFRMTRELIDGMGSHVTSTADRISKIVADAEAQAEFEELRGLSVRDSKKQRASLAARRRSKLKSVSHAQLQLAADDGDQGESPDRESVEKTLVHLFTVLDDRRKGSVPAQVFVGVMHYWSARSGTISTSADGGNPLPLNSVSNSSGGAALAAERRYADIVMSCRLTPAEVTGFVAEAKVDPLVQEISYTEHIKAWVATIFEIRRSHFWHSVCHNSFDDDKVLKQT</sequence>
<dbReference type="OrthoDB" id="329772at2759"/>
<proteinExistence type="predicted"/>
<dbReference type="Proteomes" id="UP000030750">
    <property type="component" value="Unassembled WGS sequence"/>
</dbReference>
<dbReference type="EMBL" id="HG712035">
    <property type="protein sequence ID" value="CDJ50081.1"/>
    <property type="molecule type" value="Genomic_DNA"/>
</dbReference>
<evidence type="ECO:0008006" key="4">
    <source>
        <dbReference type="Google" id="ProtNLM"/>
    </source>
</evidence>
<evidence type="ECO:0000313" key="3">
    <source>
        <dbReference type="Proteomes" id="UP000030750"/>
    </source>
</evidence>
<evidence type="ECO:0000313" key="2">
    <source>
        <dbReference type="EMBL" id="CDJ50081.1"/>
    </source>
</evidence>
<reference evidence="2" key="1">
    <citation type="submission" date="2013-10" db="EMBL/GenBank/DDBJ databases">
        <title>Genomic analysis of the causative agents of coccidiosis in chickens.</title>
        <authorList>
            <person name="Reid A.J."/>
            <person name="Blake D."/>
            <person name="Billington K."/>
            <person name="Browne H."/>
            <person name="Dunn M."/>
            <person name="Hung S."/>
            <person name="Kawahara F."/>
            <person name="Miranda-Saavedra D."/>
            <person name="Mourier T."/>
            <person name="Nagra H."/>
            <person name="Otto T.D."/>
            <person name="Rawlings N."/>
            <person name="Sanchez A."/>
            <person name="Sanders M."/>
            <person name="Subramaniam C."/>
            <person name="Tay Y."/>
            <person name="Dear P."/>
            <person name="Doerig C."/>
            <person name="Gruber A."/>
            <person name="Parkinson J."/>
            <person name="Shirley M."/>
            <person name="Wan K.L."/>
            <person name="Berriman M."/>
            <person name="Tomley F."/>
            <person name="Pain A."/>
        </authorList>
    </citation>
    <scope>NUCLEOTIDE SEQUENCE [LARGE SCALE GENOMIC DNA]</scope>
    <source>
        <strain evidence="2">Houghton</strain>
    </source>
</reference>
<feature type="region of interest" description="Disordered" evidence="1">
    <location>
        <begin position="227"/>
        <end position="247"/>
    </location>
</feature>
<reference evidence="2" key="2">
    <citation type="submission" date="2013-10" db="EMBL/GenBank/DDBJ databases">
        <authorList>
            <person name="Aslett M."/>
        </authorList>
    </citation>
    <scope>NUCLEOTIDE SEQUENCE [LARGE SCALE GENOMIC DNA]</scope>
    <source>
        <strain evidence="2">Houghton</strain>
    </source>
</reference>
<protein>
    <recommendedName>
        <fullName evidence="4">EF-hand domain-containing protein</fullName>
    </recommendedName>
</protein>
<keyword evidence="3" id="KW-1185">Reference proteome</keyword>
<gene>
    <name evidence="2" type="ORF">EBH_0030740</name>
</gene>